<dbReference type="InterPro" id="IPR007055">
    <property type="entry name" value="BON_dom"/>
</dbReference>
<sequence length="106" mass="11586">MNKHTDSTSNAAFCSRTLADLTATNRQENYMERMYGEHGLELEVQSLLESHPAYSFSNLVVHRIDDGVCITGVADMGDTAPGVNDIAGEVDGVEKVLNRLVVCNKK</sequence>
<evidence type="ECO:0000313" key="2">
    <source>
        <dbReference type="EMBL" id="QDT64957.1"/>
    </source>
</evidence>
<keyword evidence="3" id="KW-1185">Reference proteome</keyword>
<feature type="domain" description="BON" evidence="1">
    <location>
        <begin position="36"/>
        <end position="104"/>
    </location>
</feature>
<dbReference type="RefSeq" id="WP_145262563.1">
    <property type="nucleotide sequence ID" value="NZ_CP036316.1"/>
</dbReference>
<organism evidence="2 3">
    <name type="scientific">Calycomorphotria hydatis</name>
    <dbReference type="NCBI Taxonomy" id="2528027"/>
    <lineage>
        <taxon>Bacteria</taxon>
        <taxon>Pseudomonadati</taxon>
        <taxon>Planctomycetota</taxon>
        <taxon>Planctomycetia</taxon>
        <taxon>Planctomycetales</taxon>
        <taxon>Planctomycetaceae</taxon>
        <taxon>Calycomorphotria</taxon>
    </lineage>
</organism>
<accession>A0A517T9B5</accession>
<reference evidence="2 3" key="1">
    <citation type="submission" date="2019-02" db="EMBL/GenBank/DDBJ databases">
        <title>Deep-cultivation of Planctomycetes and their phenomic and genomic characterization uncovers novel biology.</title>
        <authorList>
            <person name="Wiegand S."/>
            <person name="Jogler M."/>
            <person name="Boedeker C."/>
            <person name="Pinto D."/>
            <person name="Vollmers J."/>
            <person name="Rivas-Marin E."/>
            <person name="Kohn T."/>
            <person name="Peeters S.H."/>
            <person name="Heuer A."/>
            <person name="Rast P."/>
            <person name="Oberbeckmann S."/>
            <person name="Bunk B."/>
            <person name="Jeske O."/>
            <person name="Meyerdierks A."/>
            <person name="Storesund J.E."/>
            <person name="Kallscheuer N."/>
            <person name="Luecker S."/>
            <person name="Lage O.M."/>
            <person name="Pohl T."/>
            <person name="Merkel B.J."/>
            <person name="Hornburger P."/>
            <person name="Mueller R.-W."/>
            <person name="Bruemmer F."/>
            <person name="Labrenz M."/>
            <person name="Spormann A.M."/>
            <person name="Op den Camp H."/>
            <person name="Overmann J."/>
            <person name="Amann R."/>
            <person name="Jetten M.S.M."/>
            <person name="Mascher T."/>
            <person name="Medema M.H."/>
            <person name="Devos D.P."/>
            <person name="Kaster A.-K."/>
            <person name="Ovreas L."/>
            <person name="Rohde M."/>
            <person name="Galperin M.Y."/>
            <person name="Jogler C."/>
        </authorList>
    </citation>
    <scope>NUCLEOTIDE SEQUENCE [LARGE SCALE GENOMIC DNA]</scope>
    <source>
        <strain evidence="2 3">V22</strain>
    </source>
</reference>
<dbReference type="KEGG" id="chya:V22_22030"/>
<dbReference type="EMBL" id="CP036316">
    <property type="protein sequence ID" value="QDT64957.1"/>
    <property type="molecule type" value="Genomic_DNA"/>
</dbReference>
<gene>
    <name evidence="2" type="ORF">V22_22030</name>
</gene>
<evidence type="ECO:0000259" key="1">
    <source>
        <dbReference type="PROSITE" id="PS50914"/>
    </source>
</evidence>
<dbReference type="OrthoDB" id="289524at2"/>
<dbReference type="PROSITE" id="PS50914">
    <property type="entry name" value="BON"/>
    <property type="match status" value="1"/>
</dbReference>
<name>A0A517T9B5_9PLAN</name>
<proteinExistence type="predicted"/>
<dbReference type="AlphaFoldDB" id="A0A517T9B5"/>
<evidence type="ECO:0000313" key="3">
    <source>
        <dbReference type="Proteomes" id="UP000319976"/>
    </source>
</evidence>
<protein>
    <recommendedName>
        <fullName evidence="1">BON domain-containing protein</fullName>
    </recommendedName>
</protein>
<dbReference type="Proteomes" id="UP000319976">
    <property type="component" value="Chromosome"/>
</dbReference>